<accession>A0AAV0U2Z8</accession>
<evidence type="ECO:0000256" key="4">
    <source>
        <dbReference type="ARBA" id="ARBA00022989"/>
    </source>
</evidence>
<dbReference type="InterPro" id="IPR039859">
    <property type="entry name" value="PFA4/ZDH16/20/ERF2-like"/>
</dbReference>
<keyword evidence="11" id="KW-1185">Reference proteome</keyword>
<evidence type="ECO:0000256" key="5">
    <source>
        <dbReference type="ARBA" id="ARBA00023136"/>
    </source>
</evidence>
<dbReference type="PANTHER" id="PTHR22883">
    <property type="entry name" value="ZINC FINGER DHHC DOMAIN CONTAINING PROTEIN"/>
    <property type="match status" value="1"/>
</dbReference>
<feature type="transmembrane region" description="Helical" evidence="7">
    <location>
        <begin position="179"/>
        <end position="203"/>
    </location>
</feature>
<gene>
    <name evidence="10" type="ORF">HBR001_LOCUS4544</name>
</gene>
<keyword evidence="5 7" id="KW-0472">Membrane</keyword>
<feature type="transmembrane region" description="Helical" evidence="7">
    <location>
        <begin position="57"/>
        <end position="75"/>
    </location>
</feature>
<keyword evidence="6 7" id="KW-0012">Acyltransferase</keyword>
<dbReference type="GO" id="GO:0005794">
    <property type="term" value="C:Golgi apparatus"/>
    <property type="evidence" value="ECO:0007669"/>
    <property type="project" value="TreeGrafter"/>
</dbReference>
<comment type="subcellular location">
    <subcellularLocation>
        <location evidence="1">Membrane</location>
        <topology evidence="1">Multi-pass membrane protein</topology>
    </subcellularLocation>
</comment>
<feature type="region of interest" description="Disordered" evidence="8">
    <location>
        <begin position="85"/>
        <end position="111"/>
    </location>
</feature>
<protein>
    <recommendedName>
        <fullName evidence="7">Palmitoyltransferase</fullName>
        <ecNumber evidence="7">2.3.1.225</ecNumber>
    </recommendedName>
</protein>
<evidence type="ECO:0000256" key="7">
    <source>
        <dbReference type="RuleBase" id="RU079119"/>
    </source>
</evidence>
<evidence type="ECO:0000256" key="6">
    <source>
        <dbReference type="ARBA" id="ARBA00023315"/>
    </source>
</evidence>
<feature type="domain" description="Palmitoyltransferase DHHC" evidence="9">
    <location>
        <begin position="135"/>
        <end position="252"/>
    </location>
</feature>
<dbReference type="AlphaFoldDB" id="A0AAV0U2Z8"/>
<reference evidence="10" key="1">
    <citation type="submission" date="2022-12" db="EMBL/GenBank/DDBJ databases">
        <authorList>
            <person name="Webb A."/>
        </authorList>
    </citation>
    <scope>NUCLEOTIDE SEQUENCE</scope>
    <source>
        <strain evidence="10">Hp1</strain>
    </source>
</reference>
<keyword evidence="4 7" id="KW-1133">Transmembrane helix</keyword>
<dbReference type="GO" id="GO:0006612">
    <property type="term" value="P:protein targeting to membrane"/>
    <property type="evidence" value="ECO:0007669"/>
    <property type="project" value="TreeGrafter"/>
</dbReference>
<evidence type="ECO:0000313" key="11">
    <source>
        <dbReference type="Proteomes" id="UP001162031"/>
    </source>
</evidence>
<evidence type="ECO:0000256" key="3">
    <source>
        <dbReference type="ARBA" id="ARBA00022692"/>
    </source>
</evidence>
<comment type="domain">
    <text evidence="7">The DHHC domain is required for palmitoyltransferase activity.</text>
</comment>
<keyword evidence="2 7" id="KW-0808">Transferase</keyword>
<dbReference type="PROSITE" id="PS50216">
    <property type="entry name" value="DHHC"/>
    <property type="match status" value="1"/>
</dbReference>
<organism evidence="10 11">
    <name type="scientific">Hyaloperonospora brassicae</name>
    <name type="common">Brassica downy mildew</name>
    <name type="synonym">Peronospora brassicae</name>
    <dbReference type="NCBI Taxonomy" id="162125"/>
    <lineage>
        <taxon>Eukaryota</taxon>
        <taxon>Sar</taxon>
        <taxon>Stramenopiles</taxon>
        <taxon>Oomycota</taxon>
        <taxon>Peronosporomycetes</taxon>
        <taxon>Peronosporales</taxon>
        <taxon>Peronosporaceae</taxon>
        <taxon>Hyaloperonospora</taxon>
    </lineage>
</organism>
<sequence length="321" mass="35733">MRPRRSGPPSRWFVRDPAGIVVALFAWVLVFGLLMAVLVSISQWVGLLSPIGATEGIWFTGLFGMCLWSHVVVLSSDPGTVPCKLEGRVGTGEENGNDEKEEGDDDDDDDDVEEVVEEMLLNEFEECEDDGSLLVYCDECAIYRPSRAVHCHVCKRCIVIQDHHCPWVNNCVGIGNQKAFLLLLLYVTATSVQAILMVLTQYTTCSRGKYLCGLQHEQFPGKLGGWILAISTVFGLFCSLMLAMELFNIYQDPLFTMIADQLAARRGRDNSSSTLERNLSVICATDGMQASWLFPPLDRRSQRDEEIVHGFRGHSDSAKIC</sequence>
<evidence type="ECO:0000256" key="2">
    <source>
        <dbReference type="ARBA" id="ARBA00022679"/>
    </source>
</evidence>
<comment type="catalytic activity">
    <reaction evidence="7">
        <text>L-cysteinyl-[protein] + hexadecanoyl-CoA = S-hexadecanoyl-L-cysteinyl-[protein] + CoA</text>
        <dbReference type="Rhea" id="RHEA:36683"/>
        <dbReference type="Rhea" id="RHEA-COMP:10131"/>
        <dbReference type="Rhea" id="RHEA-COMP:11032"/>
        <dbReference type="ChEBI" id="CHEBI:29950"/>
        <dbReference type="ChEBI" id="CHEBI:57287"/>
        <dbReference type="ChEBI" id="CHEBI:57379"/>
        <dbReference type="ChEBI" id="CHEBI:74151"/>
        <dbReference type="EC" id="2.3.1.225"/>
    </reaction>
</comment>
<name>A0AAV0U2Z8_HYABA</name>
<evidence type="ECO:0000256" key="8">
    <source>
        <dbReference type="SAM" id="MobiDB-lite"/>
    </source>
</evidence>
<evidence type="ECO:0000259" key="9">
    <source>
        <dbReference type="Pfam" id="PF01529"/>
    </source>
</evidence>
<comment type="similarity">
    <text evidence="7">Belongs to the DHHC palmitoyltransferase family.</text>
</comment>
<feature type="transmembrane region" description="Helical" evidence="7">
    <location>
        <begin position="20"/>
        <end position="45"/>
    </location>
</feature>
<proteinExistence type="inferred from homology"/>
<dbReference type="Pfam" id="PF01529">
    <property type="entry name" value="DHHC"/>
    <property type="match status" value="1"/>
</dbReference>
<dbReference type="Proteomes" id="UP001162031">
    <property type="component" value="Unassembled WGS sequence"/>
</dbReference>
<evidence type="ECO:0000256" key="1">
    <source>
        <dbReference type="ARBA" id="ARBA00004141"/>
    </source>
</evidence>
<evidence type="ECO:0000313" key="10">
    <source>
        <dbReference type="EMBL" id="CAI5729366.1"/>
    </source>
</evidence>
<dbReference type="InterPro" id="IPR001594">
    <property type="entry name" value="Palmitoyltrfase_DHHC"/>
</dbReference>
<dbReference type="GO" id="GO:0016020">
    <property type="term" value="C:membrane"/>
    <property type="evidence" value="ECO:0007669"/>
    <property type="project" value="UniProtKB-SubCell"/>
</dbReference>
<dbReference type="EMBL" id="CANTFL010000987">
    <property type="protein sequence ID" value="CAI5729366.1"/>
    <property type="molecule type" value="Genomic_DNA"/>
</dbReference>
<dbReference type="PANTHER" id="PTHR22883:SF147">
    <property type="entry name" value="PALMITOYLTRANSFERASE"/>
    <property type="match status" value="1"/>
</dbReference>
<feature type="transmembrane region" description="Helical" evidence="7">
    <location>
        <begin position="223"/>
        <end position="247"/>
    </location>
</feature>
<feature type="compositionally biased region" description="Acidic residues" evidence="8">
    <location>
        <begin position="95"/>
        <end position="111"/>
    </location>
</feature>
<dbReference type="GO" id="GO:0019706">
    <property type="term" value="F:protein-cysteine S-palmitoyltransferase activity"/>
    <property type="evidence" value="ECO:0007669"/>
    <property type="project" value="UniProtKB-EC"/>
</dbReference>
<keyword evidence="3 7" id="KW-0812">Transmembrane</keyword>
<dbReference type="GO" id="GO:0005783">
    <property type="term" value="C:endoplasmic reticulum"/>
    <property type="evidence" value="ECO:0007669"/>
    <property type="project" value="TreeGrafter"/>
</dbReference>
<comment type="caution">
    <text evidence="10">The sequence shown here is derived from an EMBL/GenBank/DDBJ whole genome shotgun (WGS) entry which is preliminary data.</text>
</comment>
<dbReference type="EC" id="2.3.1.225" evidence="7"/>